<protein>
    <submittedName>
        <fullName evidence="1">Uncharacterized protein</fullName>
    </submittedName>
</protein>
<name>A0A2R5GHN0_9STRA</name>
<sequence>MLSTMTMEALLPGVAGGTSYEVPKLYSSGALVAEGQDVEVASFKTTSRCCAGTYVEMVDRNGDKATVLRLDGTPRAKRVMEPRGTQEHAWMLGHADGEVVMALKHHLYASWDAPAVLAVASTAEGDLVMRSVERVAAEEKVTSSRGKMLSTLVAILDGDVEVAQITFWRKGFWLPVDTTVVELYEDISRPATVLACAWLFDVALNV</sequence>
<dbReference type="AlphaFoldDB" id="A0A2R5GHN0"/>
<proteinExistence type="predicted"/>
<dbReference type="EMBL" id="BEYU01000053">
    <property type="protein sequence ID" value="GBG29228.1"/>
    <property type="molecule type" value="Genomic_DNA"/>
</dbReference>
<dbReference type="InParanoid" id="A0A2R5GHN0"/>
<organism evidence="1 2">
    <name type="scientific">Hondaea fermentalgiana</name>
    <dbReference type="NCBI Taxonomy" id="2315210"/>
    <lineage>
        <taxon>Eukaryota</taxon>
        <taxon>Sar</taxon>
        <taxon>Stramenopiles</taxon>
        <taxon>Bigyra</taxon>
        <taxon>Labyrinthulomycetes</taxon>
        <taxon>Thraustochytrida</taxon>
        <taxon>Thraustochytriidae</taxon>
        <taxon>Hondaea</taxon>
    </lineage>
</organism>
<reference evidence="1 2" key="1">
    <citation type="submission" date="2017-12" db="EMBL/GenBank/DDBJ databases">
        <title>Sequencing, de novo assembly and annotation of complete genome of a new Thraustochytrid species, strain FCC1311.</title>
        <authorList>
            <person name="Sedici K."/>
            <person name="Godart F."/>
            <person name="Aiese Cigliano R."/>
            <person name="Sanseverino W."/>
            <person name="Barakat M."/>
            <person name="Ortet P."/>
            <person name="Marechal E."/>
            <person name="Cagnac O."/>
            <person name="Amato A."/>
        </authorList>
    </citation>
    <scope>NUCLEOTIDE SEQUENCE [LARGE SCALE GENOMIC DNA]</scope>
</reference>
<comment type="caution">
    <text evidence="1">The sequence shown here is derived from an EMBL/GenBank/DDBJ whole genome shotgun (WGS) entry which is preliminary data.</text>
</comment>
<evidence type="ECO:0000313" key="1">
    <source>
        <dbReference type="EMBL" id="GBG29228.1"/>
    </source>
</evidence>
<evidence type="ECO:0000313" key="2">
    <source>
        <dbReference type="Proteomes" id="UP000241890"/>
    </source>
</evidence>
<dbReference type="Proteomes" id="UP000241890">
    <property type="component" value="Unassembled WGS sequence"/>
</dbReference>
<gene>
    <name evidence="1" type="ORF">FCC1311_054502</name>
</gene>
<accession>A0A2R5GHN0</accession>
<keyword evidence="2" id="KW-1185">Reference proteome</keyword>